<reference evidence="9 10" key="1">
    <citation type="submission" date="2015-05" db="EMBL/GenBank/DDBJ databases">
        <authorList>
            <person name="Tang B."/>
            <person name="Yu Y."/>
        </authorList>
    </citation>
    <scope>NUCLEOTIDE SEQUENCE [LARGE SCALE GENOMIC DNA]</scope>
    <source>
        <strain evidence="9 10">DSM 7029</strain>
    </source>
</reference>
<feature type="transmembrane region" description="Helical" evidence="7">
    <location>
        <begin position="348"/>
        <end position="368"/>
    </location>
</feature>
<dbReference type="InterPro" id="IPR036866">
    <property type="entry name" value="RibonucZ/Hydroxyglut_hydro"/>
</dbReference>
<dbReference type="PANTHER" id="PTHR30619:SF1">
    <property type="entry name" value="RECOMBINATION PROTEIN 2"/>
    <property type="match status" value="1"/>
</dbReference>
<dbReference type="InterPro" id="IPR004477">
    <property type="entry name" value="ComEC_N"/>
</dbReference>
<evidence type="ECO:0000256" key="2">
    <source>
        <dbReference type="ARBA" id="ARBA00022475"/>
    </source>
</evidence>
<evidence type="ECO:0000256" key="7">
    <source>
        <dbReference type="SAM" id="Phobius"/>
    </source>
</evidence>
<keyword evidence="5 7" id="KW-0472">Membrane</keyword>
<feature type="transmembrane region" description="Helical" evidence="7">
    <location>
        <begin position="442"/>
        <end position="464"/>
    </location>
</feature>
<evidence type="ECO:0000256" key="4">
    <source>
        <dbReference type="ARBA" id="ARBA00022989"/>
    </source>
</evidence>
<dbReference type="InterPro" id="IPR001279">
    <property type="entry name" value="Metallo-B-lactamas"/>
</dbReference>
<dbReference type="GO" id="GO:0005886">
    <property type="term" value="C:plasma membrane"/>
    <property type="evidence" value="ECO:0007669"/>
    <property type="project" value="UniProtKB-SubCell"/>
</dbReference>
<dbReference type="NCBIfam" id="TIGR00361">
    <property type="entry name" value="ComEC_Rec2"/>
    <property type="match status" value="1"/>
</dbReference>
<dbReference type="InterPro" id="IPR025405">
    <property type="entry name" value="DUF4131"/>
</dbReference>
<keyword evidence="4 7" id="KW-1133">Transmembrane helix</keyword>
<dbReference type="InterPro" id="IPR004797">
    <property type="entry name" value="Competence_ComEC/Rec2"/>
</dbReference>
<dbReference type="Gene3D" id="3.60.15.10">
    <property type="entry name" value="Ribonuclease Z/Hydroxyacylglutathione hydrolase-like"/>
    <property type="match status" value="1"/>
</dbReference>
<dbReference type="SUPFAM" id="SSF56281">
    <property type="entry name" value="Metallo-hydrolase/oxidoreductase"/>
    <property type="match status" value="1"/>
</dbReference>
<evidence type="ECO:0000313" key="9">
    <source>
        <dbReference type="EMBL" id="AKJ28395.1"/>
    </source>
</evidence>
<dbReference type="InterPro" id="IPR052159">
    <property type="entry name" value="Competence_DNA_uptake"/>
</dbReference>
<dbReference type="Pfam" id="PF00753">
    <property type="entry name" value="Lactamase_B"/>
    <property type="match status" value="1"/>
</dbReference>
<feature type="transmembrane region" description="Helical" evidence="7">
    <location>
        <begin position="26"/>
        <end position="43"/>
    </location>
</feature>
<dbReference type="Pfam" id="PF03772">
    <property type="entry name" value="Competence"/>
    <property type="match status" value="1"/>
</dbReference>
<feature type="transmembrane region" description="Helical" evidence="7">
    <location>
        <begin position="416"/>
        <end position="436"/>
    </location>
</feature>
<protein>
    <submittedName>
        <fullName evidence="9">Competence protein ComEC</fullName>
    </submittedName>
</protein>
<organism evidence="9 10">
    <name type="scientific">Caldimonas brevitalea</name>
    <dbReference type="NCBI Taxonomy" id="413882"/>
    <lineage>
        <taxon>Bacteria</taxon>
        <taxon>Pseudomonadati</taxon>
        <taxon>Pseudomonadota</taxon>
        <taxon>Betaproteobacteria</taxon>
        <taxon>Burkholderiales</taxon>
        <taxon>Sphaerotilaceae</taxon>
        <taxon>Caldimonas</taxon>
    </lineage>
</organism>
<dbReference type="PATRIC" id="fig|413882.6.peg.1790"/>
<dbReference type="PANTHER" id="PTHR30619">
    <property type="entry name" value="DNA INTERNALIZATION/COMPETENCE PROTEIN COMEC/REC2"/>
    <property type="match status" value="1"/>
</dbReference>
<gene>
    <name evidence="9" type="primary">comEC</name>
    <name evidence="9" type="ORF">AAW51_1704</name>
</gene>
<evidence type="ECO:0000256" key="1">
    <source>
        <dbReference type="ARBA" id="ARBA00004651"/>
    </source>
</evidence>
<keyword evidence="10" id="KW-1185">Reference proteome</keyword>
<dbReference type="GO" id="GO:0030420">
    <property type="term" value="P:establishment of competence for transformation"/>
    <property type="evidence" value="ECO:0007669"/>
    <property type="project" value="InterPro"/>
</dbReference>
<keyword evidence="3 7" id="KW-0812">Transmembrane</keyword>
<dbReference type="AlphaFoldDB" id="A0A0G3BPA8"/>
<accession>A0A0G3BPA8</accession>
<dbReference type="Pfam" id="PF13567">
    <property type="entry name" value="DUF4131"/>
    <property type="match status" value="1"/>
</dbReference>
<dbReference type="OrthoDB" id="9761531at2"/>
<sequence>MFVWLLPAAGLLGVFGQLQQRGLWPWWLYVGVAVLGCASCVPSRRRWPHVAAVVAALACGWAWAGLQGGVRLADRLPHALEGVDLVVTGLVASLPQRTPGGLRMRFEPEGATHEGRPVRLPRAVLLSWYSARWPGSGADDSASDASRPASDAPELPRAGQRWRLSVRLKQPHGLQNPQGFDYELWLFEQGLGATGYVRTGKGAARAALLDERAGSLLQQGRQRVRDAIERQVPDARLAGVLAALVVGDQASIAQEDWEVFRVTGVAHLMAISGLHVTLFAWLAVQALGRAWRCWPAGLLRVPAPVAARWGGLAAATAYALFAGWGLPAQRTICMLAAAQLIAASGRRWPWPLVLLWSAVPVTLFDPWALLQPGFWLSFAAVGLLLATGDAGRPLAPPPAGARLALALRAVRRWAAGGVRTQLVATVGLAPLTLLFFRQLSVVGLVANLLAIPCVTLLVTPLALLGVLWPPLWTAAGWVLGELCEVLAVMAQWPGAVWSTAAVPGWVSAAGLAGACVLVLPLPWQLRLLGLPMLAPLLWPAVVRPATGAFEVIALDVGQGGAVVVRTARHTLLYDTGPSYSSESDAGERVLLPVLQALGDRQPDRLVLSHQDTDHVGGALAVLDAHPDVQVSSSIDAAHPLRQRVARHTPCHAGQSWRWDGVRFDVLHPASDQAAPPLRPNQVSCVLKVSNGRHSALLAGDIERGEEARLVSQAGTALAADLLLAPHHGSKTSSTSDFLDAVRPSVAVFQAGYRNRFGHPAPSVLARYQVRGIALVTSPACGAYRWTAGRGECERDLRRRYWHHRMPDPSDGGD</sequence>
<dbReference type="STRING" id="413882.AAW51_1704"/>
<dbReference type="RefSeq" id="WP_047194259.1">
    <property type="nucleotide sequence ID" value="NZ_CP011371.1"/>
</dbReference>
<dbReference type="NCBIfam" id="TIGR00360">
    <property type="entry name" value="ComEC_N-term"/>
    <property type="match status" value="1"/>
</dbReference>
<feature type="compositionally biased region" description="Low complexity" evidence="6">
    <location>
        <begin position="135"/>
        <end position="153"/>
    </location>
</feature>
<feature type="transmembrane region" description="Helical" evidence="7">
    <location>
        <begin position="471"/>
        <end position="492"/>
    </location>
</feature>
<feature type="region of interest" description="Disordered" evidence="6">
    <location>
        <begin position="135"/>
        <end position="156"/>
    </location>
</feature>
<evidence type="ECO:0000259" key="8">
    <source>
        <dbReference type="SMART" id="SM00849"/>
    </source>
</evidence>
<name>A0A0G3BPA8_9BURK</name>
<feature type="transmembrane region" description="Helical" evidence="7">
    <location>
        <begin position="504"/>
        <end position="523"/>
    </location>
</feature>
<proteinExistence type="predicted"/>
<evidence type="ECO:0000256" key="3">
    <source>
        <dbReference type="ARBA" id="ARBA00022692"/>
    </source>
</evidence>
<evidence type="ECO:0000256" key="6">
    <source>
        <dbReference type="SAM" id="MobiDB-lite"/>
    </source>
</evidence>
<comment type="subcellular location">
    <subcellularLocation>
        <location evidence="1">Cell membrane</location>
        <topology evidence="1">Multi-pass membrane protein</topology>
    </subcellularLocation>
</comment>
<dbReference type="Proteomes" id="UP000035352">
    <property type="component" value="Chromosome"/>
</dbReference>
<evidence type="ECO:0000256" key="5">
    <source>
        <dbReference type="ARBA" id="ARBA00023136"/>
    </source>
</evidence>
<keyword evidence="2" id="KW-1003">Cell membrane</keyword>
<evidence type="ECO:0000313" key="10">
    <source>
        <dbReference type="Proteomes" id="UP000035352"/>
    </source>
</evidence>
<dbReference type="CDD" id="cd07731">
    <property type="entry name" value="ComA-like_MBL-fold"/>
    <property type="match status" value="1"/>
</dbReference>
<feature type="transmembrane region" description="Helical" evidence="7">
    <location>
        <begin position="307"/>
        <end position="327"/>
    </location>
</feature>
<dbReference type="InterPro" id="IPR035681">
    <property type="entry name" value="ComA-like_MBL"/>
</dbReference>
<dbReference type="KEGG" id="pbh:AAW51_1704"/>
<dbReference type="EMBL" id="CP011371">
    <property type="protein sequence ID" value="AKJ28395.1"/>
    <property type="molecule type" value="Genomic_DNA"/>
</dbReference>
<feature type="domain" description="Metallo-beta-lactamase" evidence="8">
    <location>
        <begin position="558"/>
        <end position="752"/>
    </location>
</feature>
<feature type="transmembrane region" description="Helical" evidence="7">
    <location>
        <begin position="265"/>
        <end position="287"/>
    </location>
</feature>
<dbReference type="SMART" id="SM00849">
    <property type="entry name" value="Lactamase_B"/>
    <property type="match status" value="1"/>
</dbReference>